<evidence type="ECO:0000256" key="1">
    <source>
        <dbReference type="ARBA" id="ARBA00022801"/>
    </source>
</evidence>
<evidence type="ECO:0000259" key="2">
    <source>
        <dbReference type="Pfam" id="PF02129"/>
    </source>
</evidence>
<sequence length="583" mass="61627">MSLLDMLISARRGTLATATTIGLLFALVVLTNSAIAAPYPVAGAISGGGPALAQLRYDLTLTSFDGTPIAVTVFQPALAEGQAAPLLMYSHGWGGSRSTALNESDSLTAAARRAWESGYFVLTFDQRGFGDSGGKANVQDPAIEGRDIQTLLDWAEGTLTPHLAYLRGDPLVGGIGLSYGGGFQLIGASIDPRFDALVPMITWHDLSYSLTPNGVPKTLWLTLLSGLALNDQAPWITEAYAQSLSGNVSDEATQRLAGNGLGAFCGPDGQAPRVDAFFIQGANDTLFNTNEAARNYQCLRQAGNDAYLLVSTGGHLLPGMQQGALGSVDADVQCGASNYRIADLAYNFLDGKLRKLQRRIDMPRVCVTQSEQHGIVADQMPRGGLQVNVNSGDLLVGPPSLDLVLNLLVKLEPARLSETLSRLSASSVRILLGALSGLGKGNPEQMTALLNELVTALPPELIAELGSAPRFVPLYRASGVQTLAGLPLADLTLEGEAALDPRVFVGLGVKRMATGRSELLQDQILPLRGVGPHSTELIGISTQLQHGDEVGLMLYGFHPQYTLSFSRLPSAVNVRGTVQLPLH</sequence>
<proteinExistence type="predicted"/>
<dbReference type="Gene3D" id="3.40.50.1820">
    <property type="entry name" value="alpha/beta hydrolase"/>
    <property type="match status" value="1"/>
</dbReference>
<organism evidence="3 4">
    <name type="scientific">Pseudomonas knackmussii</name>
    <dbReference type="NCBI Taxonomy" id="65741"/>
    <lineage>
        <taxon>Bacteria</taxon>
        <taxon>Pseudomonadati</taxon>
        <taxon>Pseudomonadota</taxon>
        <taxon>Gammaproteobacteria</taxon>
        <taxon>Pseudomonadales</taxon>
        <taxon>Pseudomonadaceae</taxon>
        <taxon>Pseudomonas</taxon>
    </lineage>
</organism>
<protein>
    <submittedName>
        <fullName evidence="3">CocE/NonD family hydrolase</fullName>
    </submittedName>
</protein>
<keyword evidence="1 3" id="KW-0378">Hydrolase</keyword>
<dbReference type="Proteomes" id="UP000831189">
    <property type="component" value="Chromosome"/>
</dbReference>
<feature type="domain" description="Xaa-Pro dipeptidyl-peptidase-like" evidence="2">
    <location>
        <begin position="65"/>
        <end position="316"/>
    </location>
</feature>
<evidence type="ECO:0000313" key="3">
    <source>
        <dbReference type="EMBL" id="UPQ82658.1"/>
    </source>
</evidence>
<keyword evidence="4" id="KW-1185">Reference proteome</keyword>
<dbReference type="EMBL" id="CP096208">
    <property type="protein sequence ID" value="UPQ82658.1"/>
    <property type="molecule type" value="Genomic_DNA"/>
</dbReference>
<name>A0ABY4KSR8_9PSED</name>
<dbReference type="GO" id="GO:0016787">
    <property type="term" value="F:hydrolase activity"/>
    <property type="evidence" value="ECO:0007669"/>
    <property type="project" value="UniProtKB-KW"/>
</dbReference>
<accession>A0ABY4KSR8</accession>
<dbReference type="InterPro" id="IPR029058">
    <property type="entry name" value="AB_hydrolase_fold"/>
</dbReference>
<dbReference type="PANTHER" id="PTHR22946">
    <property type="entry name" value="DIENELACTONE HYDROLASE DOMAIN-CONTAINING PROTEIN-RELATED"/>
    <property type="match status" value="1"/>
</dbReference>
<dbReference type="SUPFAM" id="SSF53474">
    <property type="entry name" value="alpha/beta-Hydrolases"/>
    <property type="match status" value="1"/>
</dbReference>
<dbReference type="PANTHER" id="PTHR22946:SF9">
    <property type="entry name" value="POLYKETIDE TRANSFERASE AF380"/>
    <property type="match status" value="1"/>
</dbReference>
<gene>
    <name evidence="3" type="ORF">M0M42_20120</name>
</gene>
<dbReference type="InterPro" id="IPR050261">
    <property type="entry name" value="FrsA_esterase"/>
</dbReference>
<evidence type="ECO:0000313" key="4">
    <source>
        <dbReference type="Proteomes" id="UP000831189"/>
    </source>
</evidence>
<dbReference type="InterPro" id="IPR000383">
    <property type="entry name" value="Xaa-Pro-like_dom"/>
</dbReference>
<reference evidence="3 4" key="1">
    <citation type="submission" date="2022-04" db="EMBL/GenBank/DDBJ databases">
        <title>Pseudomonas knackmussii B09-2.</title>
        <authorList>
            <person name="Deng Y."/>
        </authorList>
    </citation>
    <scope>NUCLEOTIDE SEQUENCE [LARGE SCALE GENOMIC DNA]</scope>
    <source>
        <strain evidence="3 4">B09-2</strain>
    </source>
</reference>
<dbReference type="Pfam" id="PF02129">
    <property type="entry name" value="Peptidase_S15"/>
    <property type="match status" value="1"/>
</dbReference>